<name>A0A0L0FYL0_9EUKA</name>
<keyword evidence="4 5" id="KW-0694">RNA-binding</keyword>
<dbReference type="GO" id="GO:0005634">
    <property type="term" value="C:nucleus"/>
    <property type="evidence" value="ECO:0007669"/>
    <property type="project" value="TreeGrafter"/>
</dbReference>
<feature type="compositionally biased region" description="Acidic residues" evidence="8">
    <location>
        <begin position="682"/>
        <end position="694"/>
    </location>
</feature>
<evidence type="ECO:0000256" key="6">
    <source>
        <dbReference type="PROSITE-ProRule" id="PRU00723"/>
    </source>
</evidence>
<reference evidence="11 12" key="1">
    <citation type="submission" date="2011-02" db="EMBL/GenBank/DDBJ databases">
        <title>The Genome Sequence of Sphaeroforma arctica JP610.</title>
        <authorList>
            <consortium name="The Broad Institute Genome Sequencing Platform"/>
            <person name="Russ C."/>
            <person name="Cuomo C."/>
            <person name="Young S.K."/>
            <person name="Zeng Q."/>
            <person name="Gargeya S."/>
            <person name="Alvarado L."/>
            <person name="Berlin A."/>
            <person name="Chapman S.B."/>
            <person name="Chen Z."/>
            <person name="Freedman E."/>
            <person name="Gellesch M."/>
            <person name="Goldberg J."/>
            <person name="Griggs A."/>
            <person name="Gujja S."/>
            <person name="Heilman E."/>
            <person name="Heiman D."/>
            <person name="Howarth C."/>
            <person name="Mehta T."/>
            <person name="Neiman D."/>
            <person name="Pearson M."/>
            <person name="Roberts A."/>
            <person name="Saif S."/>
            <person name="Shea T."/>
            <person name="Shenoy N."/>
            <person name="Sisk P."/>
            <person name="Stolte C."/>
            <person name="Sykes S."/>
            <person name="White J."/>
            <person name="Yandava C."/>
            <person name="Burger G."/>
            <person name="Gray M.W."/>
            <person name="Holland P.W.H."/>
            <person name="King N."/>
            <person name="Lang F.B.F."/>
            <person name="Roger A.J."/>
            <person name="Ruiz-Trillo I."/>
            <person name="Haas B."/>
            <person name="Nusbaum C."/>
            <person name="Birren B."/>
        </authorList>
    </citation>
    <scope>NUCLEOTIDE SEQUENCE [LARGE SCALE GENOMIC DNA]</scope>
    <source>
        <strain evidence="11 12">JP610</strain>
    </source>
</reference>
<dbReference type="STRING" id="667725.A0A0L0FYL0"/>
<dbReference type="InterPro" id="IPR045137">
    <property type="entry name" value="RBM26/27"/>
</dbReference>
<evidence type="ECO:0000313" key="11">
    <source>
        <dbReference type="EMBL" id="KNC81048.1"/>
    </source>
</evidence>
<keyword evidence="2 6" id="KW-0863">Zinc-finger</keyword>
<protein>
    <recommendedName>
        <fullName evidence="13">C3H1-type domain-containing protein</fullName>
    </recommendedName>
</protein>
<evidence type="ECO:0000256" key="5">
    <source>
        <dbReference type="PROSITE-ProRule" id="PRU00176"/>
    </source>
</evidence>
<feature type="region of interest" description="Disordered" evidence="8">
    <location>
        <begin position="448"/>
        <end position="479"/>
    </location>
</feature>
<evidence type="ECO:0000256" key="7">
    <source>
        <dbReference type="SAM" id="Coils"/>
    </source>
</evidence>
<dbReference type="EMBL" id="KQ242074">
    <property type="protein sequence ID" value="KNC81048.1"/>
    <property type="molecule type" value="Genomic_DNA"/>
</dbReference>
<dbReference type="Proteomes" id="UP000054560">
    <property type="component" value="Unassembled WGS sequence"/>
</dbReference>
<keyword evidence="1 6" id="KW-0479">Metal-binding</keyword>
<evidence type="ECO:0000259" key="10">
    <source>
        <dbReference type="PROSITE" id="PS50103"/>
    </source>
</evidence>
<dbReference type="AlphaFoldDB" id="A0A0L0FYL0"/>
<feature type="region of interest" description="Disordered" evidence="8">
    <location>
        <begin position="65"/>
        <end position="224"/>
    </location>
</feature>
<evidence type="ECO:0000256" key="8">
    <source>
        <dbReference type="SAM" id="MobiDB-lite"/>
    </source>
</evidence>
<evidence type="ECO:0000256" key="2">
    <source>
        <dbReference type="ARBA" id="ARBA00022771"/>
    </source>
</evidence>
<evidence type="ECO:0000313" key="12">
    <source>
        <dbReference type="Proteomes" id="UP000054560"/>
    </source>
</evidence>
<feature type="coiled-coil region" evidence="7">
    <location>
        <begin position="498"/>
        <end position="555"/>
    </location>
</feature>
<feature type="region of interest" description="Disordered" evidence="8">
    <location>
        <begin position="649"/>
        <end position="705"/>
    </location>
</feature>
<accession>A0A0L0FYL0</accession>
<evidence type="ECO:0000259" key="9">
    <source>
        <dbReference type="PROSITE" id="PS50102"/>
    </source>
</evidence>
<feature type="region of interest" description="Disordered" evidence="8">
    <location>
        <begin position="264"/>
        <end position="361"/>
    </location>
</feature>
<feature type="domain" description="C3H1-type" evidence="10">
    <location>
        <begin position="220"/>
        <end position="248"/>
    </location>
</feature>
<evidence type="ECO:0000256" key="3">
    <source>
        <dbReference type="ARBA" id="ARBA00022833"/>
    </source>
</evidence>
<dbReference type="GO" id="GO:0008270">
    <property type="term" value="F:zinc ion binding"/>
    <property type="evidence" value="ECO:0007669"/>
    <property type="project" value="UniProtKB-KW"/>
</dbReference>
<sequence length="705" mass="78682">MSMFICDDSDIDVLCQYVVALLKNDAPWADIEEACKSQLHAFLEGQTDAFVGDMFRHLRELEKSMPAHTAAQSSEPVGRLSTAGRKRKPSVMDTCDERLYKPNSRSGDEEIKRRRYDDRPRRGSEPDDRYDTRHGFPHHNNKDSHSHPYPSSNSLGHGHSNNPNNATSSNNSRERRDSIRQNNRPPPPMHGMPGRGHYDPYDYGRGGDMGPPGVDMRPPQRRKERCRDFEEKGVCMRGDDCIYDHGAHPVIVEQVQGYNPAPLDQDEYDPSNPRIFEGSSSRVRTYSSMSRERSASSYGPDFKAGYSPERNMGPHYGGMDGPNSTGQDSGPGPRYEGRGAGPRGGRGRGRGRGRGGRPDCHIPNAPVVSDKSLLVVNLRADQNNVAALTEYFKQFGTVQSINALHNNEKSSAHVTFADAEMAKKAYGQQSNVMGGDVVKLFYAPIESHHGRRDGYHGNGGSKPTDCPNKKDSEGGEPKIPVKEYTEAQKKVLAEYKARLEVEQAKEQALLAIEKKRKENKETRLRQMRDVQKAKADLMKAQIEQQKKLIAKLSEKGLKKEKRVELMGTLRRLSQAVELSKKFVTTYPSAAKPKPIHKEEDKRAALDKELDMMVSKESPSETPTHSTGTEDLESRLAAMKQEAVQMGLLSRTTSTTNAIDATTNATDRMTNATDTTANNGDDIAIDDDGQDADEREDNRARSWRKR</sequence>
<dbReference type="CDD" id="cd22249">
    <property type="entry name" value="UDM1_RNF168_RNF169-like"/>
    <property type="match status" value="1"/>
</dbReference>
<feature type="compositionally biased region" description="Low complexity" evidence="8">
    <location>
        <begin position="279"/>
        <end position="289"/>
    </location>
</feature>
<evidence type="ECO:0000256" key="1">
    <source>
        <dbReference type="ARBA" id="ARBA00022723"/>
    </source>
</evidence>
<proteinExistence type="predicted"/>
<feature type="compositionally biased region" description="Basic and acidic residues" evidence="8">
    <location>
        <begin position="467"/>
        <end position="479"/>
    </location>
</feature>
<dbReference type="Gene3D" id="3.30.70.330">
    <property type="match status" value="1"/>
</dbReference>
<feature type="compositionally biased region" description="Basic and acidic residues" evidence="8">
    <location>
        <begin position="95"/>
        <end position="146"/>
    </location>
</feature>
<evidence type="ECO:0000256" key="4">
    <source>
        <dbReference type="ARBA" id="ARBA00022884"/>
    </source>
</evidence>
<organism evidence="11 12">
    <name type="scientific">Sphaeroforma arctica JP610</name>
    <dbReference type="NCBI Taxonomy" id="667725"/>
    <lineage>
        <taxon>Eukaryota</taxon>
        <taxon>Ichthyosporea</taxon>
        <taxon>Ichthyophonida</taxon>
        <taxon>Sphaeroforma</taxon>
    </lineage>
</organism>
<dbReference type="OrthoDB" id="443401at2759"/>
<feature type="domain" description="RRM" evidence="9">
    <location>
        <begin position="371"/>
        <end position="445"/>
    </location>
</feature>
<dbReference type="GeneID" id="25907112"/>
<dbReference type="InterPro" id="IPR035979">
    <property type="entry name" value="RBD_domain_sf"/>
</dbReference>
<feature type="compositionally biased region" description="Polar residues" evidence="8">
    <location>
        <begin position="619"/>
        <end position="628"/>
    </location>
</feature>
<dbReference type="PROSITE" id="PS50103">
    <property type="entry name" value="ZF_C3H1"/>
    <property type="match status" value="1"/>
</dbReference>
<feature type="region of interest" description="Disordered" evidence="8">
    <location>
        <begin position="609"/>
        <end position="636"/>
    </location>
</feature>
<keyword evidence="12" id="KW-1185">Reference proteome</keyword>
<keyword evidence="7" id="KW-0175">Coiled coil</keyword>
<dbReference type="eggNOG" id="KOG2135">
    <property type="taxonomic scope" value="Eukaryota"/>
</dbReference>
<evidence type="ECO:0008006" key="13">
    <source>
        <dbReference type="Google" id="ProtNLM"/>
    </source>
</evidence>
<dbReference type="InterPro" id="IPR012677">
    <property type="entry name" value="Nucleotide-bd_a/b_plait_sf"/>
</dbReference>
<dbReference type="InterPro" id="IPR000504">
    <property type="entry name" value="RRM_dom"/>
</dbReference>
<dbReference type="SUPFAM" id="SSF90229">
    <property type="entry name" value="CCCH zinc finger"/>
    <property type="match status" value="1"/>
</dbReference>
<dbReference type="PANTHER" id="PTHR14398">
    <property type="entry name" value="RNA RECOGNITION RRM/RNP DOMAIN"/>
    <property type="match status" value="1"/>
</dbReference>
<dbReference type="SUPFAM" id="SSF54928">
    <property type="entry name" value="RNA-binding domain, RBD"/>
    <property type="match status" value="1"/>
</dbReference>
<keyword evidence="3 6" id="KW-0862">Zinc</keyword>
<feature type="compositionally biased region" description="Basic residues" evidence="8">
    <location>
        <begin position="345"/>
        <end position="355"/>
    </location>
</feature>
<dbReference type="InterPro" id="IPR036855">
    <property type="entry name" value="Znf_CCCH_sf"/>
</dbReference>
<dbReference type="PROSITE" id="PS50102">
    <property type="entry name" value="RRM"/>
    <property type="match status" value="1"/>
</dbReference>
<feature type="zinc finger region" description="C3H1-type" evidence="6">
    <location>
        <begin position="220"/>
        <end position="248"/>
    </location>
</feature>
<dbReference type="SMART" id="SM00356">
    <property type="entry name" value="ZnF_C3H1"/>
    <property type="match status" value="1"/>
</dbReference>
<gene>
    <name evidence="11" type="ORF">SARC_06608</name>
</gene>
<feature type="compositionally biased region" description="Low complexity" evidence="8">
    <location>
        <begin position="651"/>
        <end position="681"/>
    </location>
</feature>
<dbReference type="InterPro" id="IPR000571">
    <property type="entry name" value="Znf_CCCH"/>
</dbReference>
<dbReference type="RefSeq" id="XP_014154950.1">
    <property type="nucleotide sequence ID" value="XM_014299475.1"/>
</dbReference>
<dbReference type="PANTHER" id="PTHR14398:SF0">
    <property type="entry name" value="ZINC FINGER PROTEIN SWM"/>
    <property type="match status" value="1"/>
</dbReference>
<dbReference type="GO" id="GO:0003723">
    <property type="term" value="F:RNA binding"/>
    <property type="evidence" value="ECO:0007669"/>
    <property type="project" value="UniProtKB-UniRule"/>
</dbReference>
<feature type="compositionally biased region" description="Low complexity" evidence="8">
    <location>
        <begin position="150"/>
        <end position="171"/>
    </location>
</feature>